<dbReference type="Gene3D" id="1.10.260.40">
    <property type="entry name" value="lambda repressor-like DNA-binding domains"/>
    <property type="match status" value="1"/>
</dbReference>
<dbReference type="PANTHER" id="PTHR30146:SF109">
    <property type="entry name" value="HTH-TYPE TRANSCRIPTIONAL REGULATOR GALS"/>
    <property type="match status" value="1"/>
</dbReference>
<protein>
    <submittedName>
        <fullName evidence="6">HTH-type transcriptional regulator MalR</fullName>
    </submittedName>
</protein>
<dbReference type="PANTHER" id="PTHR30146">
    <property type="entry name" value="LACI-RELATED TRANSCRIPTIONAL REPRESSOR"/>
    <property type="match status" value="1"/>
</dbReference>
<keyword evidence="2" id="KW-0238">DNA-binding</keyword>
<dbReference type="InterPro" id="IPR010982">
    <property type="entry name" value="Lambda_DNA-bd_dom_sf"/>
</dbReference>
<feature type="domain" description="HTH lacI-type" evidence="5">
    <location>
        <begin position="5"/>
        <end position="60"/>
    </location>
</feature>
<evidence type="ECO:0000259" key="5">
    <source>
        <dbReference type="PROSITE" id="PS50932"/>
    </source>
</evidence>
<dbReference type="InterPro" id="IPR000843">
    <property type="entry name" value="HTH_LacI"/>
</dbReference>
<feature type="compositionally biased region" description="Basic and acidic residues" evidence="4">
    <location>
        <begin position="1"/>
        <end position="12"/>
    </location>
</feature>
<evidence type="ECO:0000256" key="1">
    <source>
        <dbReference type="ARBA" id="ARBA00023015"/>
    </source>
</evidence>
<sequence length="348" mass="37964">MTPRPTLRDVARKAGNLHPSTASRALHNDPAISPETRALVLRAAAEIGYHPDPLLDAFNQHRKEVRPHKLEPVIAFVSDFDSREALGASPVDAVTWESVREAAERLHCRAELFFVGSRQLRPERLGQILHTRGIGSVIIGACRDLNLELSLPWELFCSVRIRAHHLAQPRRVVASDQRGAARLAARHLHESGCRRIGLLCAEPRARLESDFLQAGYLFECAALNLEPFTSITAPGSPAPDATGVARWIKASALDGVISDDPRLIEFLHREKVPCAALDATGLPDEIAGVIHDHRHVGSQAVEQVVSLSRANQRGAGEAPVISLIPVSWRDGASLRPAAKAPKPRARGR</sequence>
<dbReference type="SMART" id="SM00354">
    <property type="entry name" value="HTH_LACI"/>
    <property type="match status" value="1"/>
</dbReference>
<keyword evidence="1" id="KW-0805">Transcription regulation</keyword>
<dbReference type="Gene3D" id="3.40.50.2300">
    <property type="match status" value="2"/>
</dbReference>
<keyword evidence="3" id="KW-0804">Transcription</keyword>
<dbReference type="GO" id="GO:0000976">
    <property type="term" value="F:transcription cis-regulatory region binding"/>
    <property type="evidence" value="ECO:0007669"/>
    <property type="project" value="TreeGrafter"/>
</dbReference>
<reference evidence="6" key="1">
    <citation type="submission" date="2016-10" db="EMBL/GenBank/DDBJ databases">
        <title>Sequence of Gallionella enrichment culture.</title>
        <authorList>
            <person name="Poehlein A."/>
            <person name="Muehling M."/>
            <person name="Daniel R."/>
        </authorList>
    </citation>
    <scope>NUCLEOTIDE SEQUENCE</scope>
</reference>
<dbReference type="Pfam" id="PF00356">
    <property type="entry name" value="LacI"/>
    <property type="match status" value="1"/>
</dbReference>
<evidence type="ECO:0000256" key="3">
    <source>
        <dbReference type="ARBA" id="ARBA00023163"/>
    </source>
</evidence>
<organism evidence="6">
    <name type="scientific">mine drainage metagenome</name>
    <dbReference type="NCBI Taxonomy" id="410659"/>
    <lineage>
        <taxon>unclassified sequences</taxon>
        <taxon>metagenomes</taxon>
        <taxon>ecological metagenomes</taxon>
    </lineage>
</organism>
<gene>
    <name evidence="6" type="primary">malR_1</name>
    <name evidence="6" type="ORF">GALL_125530</name>
</gene>
<dbReference type="GO" id="GO:0003700">
    <property type="term" value="F:DNA-binding transcription factor activity"/>
    <property type="evidence" value="ECO:0007669"/>
    <property type="project" value="TreeGrafter"/>
</dbReference>
<proteinExistence type="predicted"/>
<name>A0A1J5S9Q9_9ZZZZ</name>
<dbReference type="CDD" id="cd01392">
    <property type="entry name" value="HTH_LacI"/>
    <property type="match status" value="1"/>
</dbReference>
<dbReference type="InterPro" id="IPR028082">
    <property type="entry name" value="Peripla_BP_I"/>
</dbReference>
<dbReference type="PROSITE" id="PS50932">
    <property type="entry name" value="HTH_LACI_2"/>
    <property type="match status" value="1"/>
</dbReference>
<dbReference type="SUPFAM" id="SSF47413">
    <property type="entry name" value="lambda repressor-like DNA-binding domains"/>
    <property type="match status" value="1"/>
</dbReference>
<comment type="caution">
    <text evidence="6">The sequence shown here is derived from an EMBL/GenBank/DDBJ whole genome shotgun (WGS) entry which is preliminary data.</text>
</comment>
<accession>A0A1J5S9Q9</accession>
<dbReference type="EMBL" id="MLJW01000051">
    <property type="protein sequence ID" value="OIR05241.1"/>
    <property type="molecule type" value="Genomic_DNA"/>
</dbReference>
<dbReference type="SUPFAM" id="SSF53822">
    <property type="entry name" value="Periplasmic binding protein-like I"/>
    <property type="match status" value="1"/>
</dbReference>
<evidence type="ECO:0000256" key="2">
    <source>
        <dbReference type="ARBA" id="ARBA00023125"/>
    </source>
</evidence>
<evidence type="ECO:0000313" key="6">
    <source>
        <dbReference type="EMBL" id="OIR05241.1"/>
    </source>
</evidence>
<dbReference type="AlphaFoldDB" id="A0A1J5S9Q9"/>
<evidence type="ECO:0000256" key="4">
    <source>
        <dbReference type="SAM" id="MobiDB-lite"/>
    </source>
</evidence>
<feature type="region of interest" description="Disordered" evidence="4">
    <location>
        <begin position="1"/>
        <end position="29"/>
    </location>
</feature>